<reference evidence="1" key="2">
    <citation type="journal article" date="2015" name="Fish Shellfish Immunol.">
        <title>Early steps in the European eel (Anguilla anguilla)-Vibrio vulnificus interaction in the gills: Role of the RtxA13 toxin.</title>
        <authorList>
            <person name="Callol A."/>
            <person name="Pajuelo D."/>
            <person name="Ebbesson L."/>
            <person name="Teles M."/>
            <person name="MacKenzie S."/>
            <person name="Amaro C."/>
        </authorList>
    </citation>
    <scope>NUCLEOTIDE SEQUENCE</scope>
</reference>
<protein>
    <submittedName>
        <fullName evidence="1">Uncharacterized protein</fullName>
    </submittedName>
</protein>
<accession>A0A0E9VDB4</accession>
<evidence type="ECO:0000313" key="1">
    <source>
        <dbReference type="EMBL" id="JAH75203.1"/>
    </source>
</evidence>
<proteinExistence type="predicted"/>
<name>A0A0E9VDB4_ANGAN</name>
<dbReference type="AlphaFoldDB" id="A0A0E9VDB4"/>
<sequence length="42" mass="4765">MKKQTLLIMEYGSGFSWILEHCILNRGGEGVVFVRLLVCLLP</sequence>
<organism evidence="1">
    <name type="scientific">Anguilla anguilla</name>
    <name type="common">European freshwater eel</name>
    <name type="synonym">Muraena anguilla</name>
    <dbReference type="NCBI Taxonomy" id="7936"/>
    <lineage>
        <taxon>Eukaryota</taxon>
        <taxon>Metazoa</taxon>
        <taxon>Chordata</taxon>
        <taxon>Craniata</taxon>
        <taxon>Vertebrata</taxon>
        <taxon>Euteleostomi</taxon>
        <taxon>Actinopterygii</taxon>
        <taxon>Neopterygii</taxon>
        <taxon>Teleostei</taxon>
        <taxon>Anguilliformes</taxon>
        <taxon>Anguillidae</taxon>
        <taxon>Anguilla</taxon>
    </lineage>
</organism>
<reference evidence="1" key="1">
    <citation type="submission" date="2014-11" db="EMBL/GenBank/DDBJ databases">
        <authorList>
            <person name="Amaro Gonzalez C."/>
        </authorList>
    </citation>
    <scope>NUCLEOTIDE SEQUENCE</scope>
</reference>
<dbReference type="EMBL" id="GBXM01033374">
    <property type="protein sequence ID" value="JAH75203.1"/>
    <property type="molecule type" value="Transcribed_RNA"/>
</dbReference>